<evidence type="ECO:0000313" key="1">
    <source>
        <dbReference type="EMBL" id="GAK59316.1"/>
    </source>
</evidence>
<dbReference type="Pfam" id="PF16257">
    <property type="entry name" value="UxaE"/>
    <property type="match status" value="1"/>
</dbReference>
<dbReference type="GO" id="GO:0016853">
    <property type="term" value="F:isomerase activity"/>
    <property type="evidence" value="ECO:0007669"/>
    <property type="project" value="InterPro"/>
</dbReference>
<dbReference type="InterPro" id="IPR032586">
    <property type="entry name" value="UxaE"/>
</dbReference>
<gene>
    <name evidence="1" type="ORF">U27_06300</name>
</gene>
<dbReference type="Proteomes" id="UP000030661">
    <property type="component" value="Unassembled WGS sequence"/>
</dbReference>
<dbReference type="STRING" id="1499967.U27_06300"/>
<dbReference type="EMBL" id="DF820470">
    <property type="protein sequence ID" value="GAK59316.1"/>
    <property type="molecule type" value="Genomic_DNA"/>
</dbReference>
<sequence length="111" mass="13282">MRVIAIKEPSLYREIHQIALDSYQETLKFYHITADFSKIAPLDQTTDQKLPEYLNQPELRQLSHIIYGFVMQNPSLRQKLYDALFLHEDLHYKLIRDYINKHVRLLGRPSK</sequence>
<protein>
    <submittedName>
        <fullName evidence="1">Uncharacterized protein</fullName>
    </submittedName>
</protein>
<dbReference type="HOGENOM" id="CLU_2153365_0_0_0"/>
<dbReference type="AlphaFoldDB" id="A0A081C411"/>
<evidence type="ECO:0000313" key="2">
    <source>
        <dbReference type="Proteomes" id="UP000030661"/>
    </source>
</evidence>
<accession>A0A081C411</accession>
<proteinExistence type="predicted"/>
<name>A0A081C411_VECG1</name>
<keyword evidence="2" id="KW-1185">Reference proteome</keyword>
<reference evidence="1" key="1">
    <citation type="journal article" date="2015" name="PeerJ">
        <title>First genomic representation of candidate bacterial phylum KSB3 points to enhanced environmental sensing as a trigger of wastewater bulking.</title>
        <authorList>
            <person name="Sekiguchi Y."/>
            <person name="Ohashi A."/>
            <person name="Parks D.H."/>
            <person name="Yamauchi T."/>
            <person name="Tyson G.W."/>
            <person name="Hugenholtz P."/>
        </authorList>
    </citation>
    <scope>NUCLEOTIDE SEQUENCE [LARGE SCALE GENOMIC DNA]</scope>
</reference>
<organism evidence="1">
    <name type="scientific">Vecturithrix granuli</name>
    <dbReference type="NCBI Taxonomy" id="1499967"/>
    <lineage>
        <taxon>Bacteria</taxon>
        <taxon>Candidatus Moduliflexota</taxon>
        <taxon>Candidatus Vecturitrichia</taxon>
        <taxon>Candidatus Vecturitrichales</taxon>
        <taxon>Candidatus Vecturitrichaceae</taxon>
        <taxon>Candidatus Vecturithrix</taxon>
    </lineage>
</organism>